<gene>
    <name evidence="2" type="ORF">PSECIP111854_00969</name>
    <name evidence="1" type="ORF">PSECIP111951_00150</name>
</gene>
<dbReference type="Proteomes" id="UP001152485">
    <property type="component" value="Unassembled WGS sequence"/>
</dbReference>
<evidence type="ECO:0000313" key="1">
    <source>
        <dbReference type="EMBL" id="CAH9050241.1"/>
    </source>
</evidence>
<comment type="caution">
    <text evidence="2">The sequence shown here is derived from an EMBL/GenBank/DDBJ whole genome shotgun (WGS) entry which is preliminary data.</text>
</comment>
<protein>
    <submittedName>
        <fullName evidence="2">Uncharacterized protein</fullName>
    </submittedName>
</protein>
<evidence type="ECO:0000313" key="2">
    <source>
        <dbReference type="EMBL" id="CAH9052432.1"/>
    </source>
</evidence>
<name>A0A9W4QTN6_9GAMM</name>
<sequence length="418" mass="47160">MEFPYAFYIALDGNGLNGLEGRAGMCAFNYDPELKKYDYRIKYYDGMAGGHAVSVSPNGKVGFLGSTGQHLMFFDTHTLEEIGRVSTLWYESTNSSIKGSTHAVWVSDEEVIVAIGESLWSININDLSNANVIAKHGLKVPHAMKRTASGKYLVYGGMDHPEEGEAKEVGILDMHTKEVRKVELPATCWHVACHPTEDKFYALSFRVLPQGGDWHEWAISLFKEYVFEIDAVSGKVLRHWSAGQDLHAHINSDVCLSEQELIYCNGASGTIVMIDRNDFSSFRMIDERPNFLTRLGATRQRMRTFVDSITRGSIFTNGHFHLRALRASRWTMLDSVYACQLSSDQKYLFTANRGLNTITVYNYPDSTVNLTVKMPSLQEYDETLKWWGDPRLGFHHSTLRTTSLPKQQSANENNSLPV</sequence>
<proteinExistence type="predicted"/>
<evidence type="ECO:0000313" key="4">
    <source>
        <dbReference type="Proteomes" id="UP001152485"/>
    </source>
</evidence>
<keyword evidence="3" id="KW-1185">Reference proteome</keyword>
<evidence type="ECO:0000313" key="3">
    <source>
        <dbReference type="Proteomes" id="UP001152467"/>
    </source>
</evidence>
<dbReference type="EMBL" id="CAMAPD010000001">
    <property type="protein sequence ID" value="CAH9050241.1"/>
    <property type="molecule type" value="Genomic_DNA"/>
</dbReference>
<dbReference type="InterPro" id="IPR015943">
    <property type="entry name" value="WD40/YVTN_repeat-like_dom_sf"/>
</dbReference>
<dbReference type="Gene3D" id="2.130.10.10">
    <property type="entry name" value="YVTN repeat-like/Quinoprotein amine dehydrogenase"/>
    <property type="match status" value="1"/>
</dbReference>
<dbReference type="EMBL" id="CAMAPC010000003">
    <property type="protein sequence ID" value="CAH9052432.1"/>
    <property type="molecule type" value="Genomic_DNA"/>
</dbReference>
<accession>A0A9W4QTN6</accession>
<reference evidence="2 4" key="1">
    <citation type="submission" date="2022-07" db="EMBL/GenBank/DDBJ databases">
        <authorList>
            <person name="Criscuolo A."/>
        </authorList>
    </citation>
    <scope>NUCLEOTIDE SEQUENCE</scope>
    <source>
        <strain evidence="4">CIP 111951</strain>
        <strain evidence="2">CIP111854</strain>
        <strain evidence="1">CIP111951</strain>
    </source>
</reference>
<dbReference type="InterPro" id="IPR011047">
    <property type="entry name" value="Quinoprotein_ADH-like_sf"/>
</dbReference>
<dbReference type="SUPFAM" id="SSF50998">
    <property type="entry name" value="Quinoprotein alcohol dehydrogenase-like"/>
    <property type="match status" value="1"/>
</dbReference>
<dbReference type="AlphaFoldDB" id="A0A9W4QTN6"/>
<organism evidence="2 3">
    <name type="scientific">Pseudoalteromonas holothuriae</name>
    <dbReference type="NCBI Taxonomy" id="2963714"/>
    <lineage>
        <taxon>Bacteria</taxon>
        <taxon>Pseudomonadati</taxon>
        <taxon>Pseudomonadota</taxon>
        <taxon>Gammaproteobacteria</taxon>
        <taxon>Alteromonadales</taxon>
        <taxon>Pseudoalteromonadaceae</taxon>
        <taxon>Pseudoalteromonas</taxon>
    </lineage>
</organism>
<dbReference type="Proteomes" id="UP001152467">
    <property type="component" value="Unassembled WGS sequence"/>
</dbReference>